<organism evidence="1">
    <name type="scientific">hydrothermal vent metagenome</name>
    <dbReference type="NCBI Taxonomy" id="652676"/>
    <lineage>
        <taxon>unclassified sequences</taxon>
        <taxon>metagenomes</taxon>
        <taxon>ecological metagenomes</taxon>
    </lineage>
</organism>
<name>A0A3B0WRX9_9ZZZZ</name>
<accession>A0A3B0WRX9</accession>
<gene>
    <name evidence="1" type="ORF">MNBD_GAMMA11-2715</name>
</gene>
<dbReference type="AlphaFoldDB" id="A0A3B0WRX9"/>
<proteinExistence type="predicted"/>
<reference evidence="1" key="1">
    <citation type="submission" date="2018-06" db="EMBL/GenBank/DDBJ databases">
        <authorList>
            <person name="Zhirakovskaya E."/>
        </authorList>
    </citation>
    <scope>NUCLEOTIDE SEQUENCE</scope>
</reference>
<evidence type="ECO:0000313" key="1">
    <source>
        <dbReference type="EMBL" id="VAW58798.1"/>
    </source>
</evidence>
<sequence>MDIDHVTYRDYSQCSADFINGVEFLKRGMLVQASHCFEMAYEQVPYSDLHYNKYASFCGYTRVLNGDRGGLSICREVARNEMYDGDVYYNLAKSEWYFKNRKRTIVSLDLGMGIDDKHPGLRDFRQSLGVRRKILIGPLPRNNILINKIGKLFRKAG</sequence>
<protein>
    <submittedName>
        <fullName evidence="1">Uncharacterized protein</fullName>
    </submittedName>
</protein>
<dbReference type="EMBL" id="UOFG01000049">
    <property type="protein sequence ID" value="VAW58798.1"/>
    <property type="molecule type" value="Genomic_DNA"/>
</dbReference>